<feature type="transmembrane region" description="Helical" evidence="2">
    <location>
        <begin position="46"/>
        <end position="65"/>
    </location>
</feature>
<dbReference type="Proteomes" id="UP001476950">
    <property type="component" value="Unassembled WGS sequence"/>
</dbReference>
<feature type="region of interest" description="Disordered" evidence="1">
    <location>
        <begin position="109"/>
        <end position="130"/>
    </location>
</feature>
<name>A0ABV0KPS8_9CYAN</name>
<evidence type="ECO:0008006" key="5">
    <source>
        <dbReference type="Google" id="ProtNLM"/>
    </source>
</evidence>
<proteinExistence type="predicted"/>
<evidence type="ECO:0000256" key="1">
    <source>
        <dbReference type="SAM" id="MobiDB-lite"/>
    </source>
</evidence>
<keyword evidence="2" id="KW-0472">Membrane</keyword>
<evidence type="ECO:0000313" key="4">
    <source>
        <dbReference type="Proteomes" id="UP001476950"/>
    </source>
</evidence>
<organism evidence="3 4">
    <name type="scientific">Stenomitos frigidus AS-A4</name>
    <dbReference type="NCBI Taxonomy" id="2933935"/>
    <lineage>
        <taxon>Bacteria</taxon>
        <taxon>Bacillati</taxon>
        <taxon>Cyanobacteriota</taxon>
        <taxon>Cyanophyceae</taxon>
        <taxon>Leptolyngbyales</taxon>
        <taxon>Leptolyngbyaceae</taxon>
        <taxon>Stenomitos</taxon>
    </lineage>
</organism>
<comment type="caution">
    <text evidence="3">The sequence shown here is derived from an EMBL/GenBank/DDBJ whole genome shotgun (WGS) entry which is preliminary data.</text>
</comment>
<accession>A0ABV0KPS8</accession>
<protein>
    <recommendedName>
        <fullName evidence="5">Conjugal transfer protein</fullName>
    </recommendedName>
</protein>
<feature type="compositionally biased region" description="Basic residues" evidence="1">
    <location>
        <begin position="110"/>
        <end position="130"/>
    </location>
</feature>
<reference evidence="3 4" key="1">
    <citation type="submission" date="2022-04" db="EMBL/GenBank/DDBJ databases">
        <title>Positive selection, recombination, and allopatry shape intraspecific diversity of widespread and dominant cyanobacteria.</title>
        <authorList>
            <person name="Wei J."/>
            <person name="Shu W."/>
            <person name="Hu C."/>
        </authorList>
    </citation>
    <scope>NUCLEOTIDE SEQUENCE [LARGE SCALE GENOMIC DNA]</scope>
    <source>
        <strain evidence="3 4">AS-A4</strain>
    </source>
</reference>
<keyword evidence="2" id="KW-1133">Transmembrane helix</keyword>
<dbReference type="EMBL" id="JAMPLM010000025">
    <property type="protein sequence ID" value="MEP1061033.1"/>
    <property type="molecule type" value="Genomic_DNA"/>
</dbReference>
<sequence>MTERHRTVNQALGLQPRFGPIPSDQLFPWLAIAFTFYLVFNQALRFSWLWTGLLIVWACGTWWLLTGSRSYRFLGKFIAAPHWTRGRERYRPLQSIIAEQERLVLERHALRSQKKTRAKQKAGSTHKKRS</sequence>
<evidence type="ECO:0000313" key="3">
    <source>
        <dbReference type="EMBL" id="MEP1061033.1"/>
    </source>
</evidence>
<keyword evidence="4" id="KW-1185">Reference proteome</keyword>
<gene>
    <name evidence="3" type="ORF">NDI38_21615</name>
</gene>
<keyword evidence="2" id="KW-0812">Transmembrane</keyword>
<dbReference type="RefSeq" id="WP_190447136.1">
    <property type="nucleotide sequence ID" value="NZ_JAMPLM010000025.1"/>
</dbReference>
<evidence type="ECO:0000256" key="2">
    <source>
        <dbReference type="SAM" id="Phobius"/>
    </source>
</evidence>